<feature type="region of interest" description="Disordered" evidence="1">
    <location>
        <begin position="1"/>
        <end position="37"/>
    </location>
</feature>
<dbReference type="EMBL" id="FO082872">
    <property type="protein sequence ID" value="SJK85943.1"/>
    <property type="molecule type" value="Genomic_DNA"/>
</dbReference>
<organism evidence="2 3">
    <name type="scientific">Babesia microti (strain RI)</name>
    <dbReference type="NCBI Taxonomy" id="1133968"/>
    <lineage>
        <taxon>Eukaryota</taxon>
        <taxon>Sar</taxon>
        <taxon>Alveolata</taxon>
        <taxon>Apicomplexa</taxon>
        <taxon>Aconoidasida</taxon>
        <taxon>Piroplasmida</taxon>
        <taxon>Babesiidae</taxon>
        <taxon>Babesia</taxon>
    </lineage>
</organism>
<reference evidence="2 3" key="3">
    <citation type="journal article" date="2016" name="Sci. Rep.">
        <title>Genome-wide diversity and gene expression profiling of Babesia microti isolates identify polymorphic genes that mediate host-pathogen interactions.</title>
        <authorList>
            <person name="Silva J.C."/>
            <person name="Cornillot E."/>
            <person name="McCracken C."/>
            <person name="Usmani-Brown S."/>
            <person name="Dwivedi A."/>
            <person name="Ifeonu O.O."/>
            <person name="Crabtree J."/>
            <person name="Gotia H.T."/>
            <person name="Virji A.Z."/>
            <person name="Reynes C."/>
            <person name="Colinge J."/>
            <person name="Kumar V."/>
            <person name="Lawres L."/>
            <person name="Pazzi J.E."/>
            <person name="Pablo J.V."/>
            <person name="Hung C."/>
            <person name="Brancato J."/>
            <person name="Kumari P."/>
            <person name="Orvis J."/>
            <person name="Tretina K."/>
            <person name="Chibucos M."/>
            <person name="Ott S."/>
            <person name="Sadzewicz L."/>
            <person name="Sengamalay N."/>
            <person name="Shetty A.C."/>
            <person name="Su Q."/>
            <person name="Tallon L."/>
            <person name="Fraser C.M."/>
            <person name="Frutos R."/>
            <person name="Molina D.M."/>
            <person name="Krause P.J."/>
            <person name="Ben Mamoun C."/>
        </authorList>
    </citation>
    <scope>NUCLEOTIDE SEQUENCE [LARGE SCALE GENOMIC DNA]</scope>
    <source>
        <strain evidence="2 3">RI</strain>
    </source>
</reference>
<dbReference type="KEGG" id="bmic:BMR1_02g01790"/>
<dbReference type="AlphaFoldDB" id="A0A1R4AAC6"/>
<reference evidence="2 3" key="2">
    <citation type="journal article" date="2013" name="PLoS ONE">
        <title>Whole genome mapping and re-organization of the nuclear and mitochondrial genomes of Babesia microti isolates.</title>
        <authorList>
            <person name="Cornillot E."/>
            <person name="Dassouli A."/>
            <person name="Garg A."/>
            <person name="Pachikara N."/>
            <person name="Randazzo S."/>
            <person name="Depoix D."/>
            <person name="Carcy B."/>
            <person name="Delbecq S."/>
            <person name="Frutos R."/>
            <person name="Silva J.C."/>
            <person name="Sutton R."/>
            <person name="Krause P.J."/>
            <person name="Mamoun C.B."/>
        </authorList>
    </citation>
    <scope>NUCLEOTIDE SEQUENCE [LARGE SCALE GENOMIC DNA]</scope>
    <source>
        <strain evidence="2 3">RI</strain>
    </source>
</reference>
<protein>
    <submittedName>
        <fullName evidence="2">Uncharacterized protein</fullName>
    </submittedName>
</protein>
<dbReference type="VEuPathDB" id="PiroplasmaDB:BMR1_02g01790"/>
<dbReference type="GeneID" id="24424141"/>
<feature type="compositionally biased region" description="Low complexity" evidence="1">
    <location>
        <begin position="1"/>
        <end position="21"/>
    </location>
</feature>
<evidence type="ECO:0000313" key="3">
    <source>
        <dbReference type="Proteomes" id="UP000002899"/>
    </source>
</evidence>
<dbReference type="Proteomes" id="UP000002899">
    <property type="component" value="Chromosome II"/>
</dbReference>
<sequence length="291" mass="33973">MTRSSSSFLRKSKLSLKSNNNATSHTPSSSTEYFSKKSGHKSDKNSFLHSLGHIVPYRFRIGLNQQMPSKSSDSGTLTKEYSRNVDSNYTYTDFCGFRFPTLETIENKRYWKDIGLNRFSQRIFPIKLYPHYKLDPLVKEYIYFLHSLDPGRFTISRLAERFSLKARTIEWIVRQESLAFFLRVSKLSDFNDLRITLKEYRMRTKQNVYADRIGLSHTGDDKDLEDTGFKGFKSTFDWMYLQQVQVEAMTAYPLPSTRSPVPKRVDVDLTVANNKNVKVINWIDPTDKVIF</sequence>
<name>A0A1R4AAC6_BABMR</name>
<proteinExistence type="predicted"/>
<feature type="compositionally biased region" description="Polar residues" evidence="1">
    <location>
        <begin position="22"/>
        <end position="33"/>
    </location>
</feature>
<evidence type="ECO:0000313" key="2">
    <source>
        <dbReference type="EMBL" id="SJK85943.1"/>
    </source>
</evidence>
<accession>A0A1R4AAC6</accession>
<keyword evidence="3" id="KW-1185">Reference proteome</keyword>
<dbReference type="RefSeq" id="XP_021338149.1">
    <property type="nucleotide sequence ID" value="XM_021481514.1"/>
</dbReference>
<evidence type="ECO:0000256" key="1">
    <source>
        <dbReference type="SAM" id="MobiDB-lite"/>
    </source>
</evidence>
<dbReference type="OrthoDB" id="363718at2759"/>
<reference evidence="2 3" key="1">
    <citation type="journal article" date="2012" name="Nucleic Acids Res.">
        <title>Sequencing of the smallest Apicomplexan genome from the human pathogen Babesia microti.</title>
        <authorList>
            <person name="Cornillot E."/>
            <person name="Hadj-Kaddour K."/>
            <person name="Dassouli A."/>
            <person name="Noel B."/>
            <person name="Ranwez V."/>
            <person name="Vacherie B."/>
            <person name="Augagneur Y."/>
            <person name="Bres V."/>
            <person name="Duclos A."/>
            <person name="Randazzo S."/>
            <person name="Carcy B."/>
            <person name="Debierre-Grockiego F."/>
            <person name="Delbecq S."/>
            <person name="Moubri-Menage K."/>
            <person name="Shams-Eldin H."/>
            <person name="Usmani-Brown S."/>
            <person name="Bringaud F."/>
            <person name="Wincker P."/>
            <person name="Vivares C.P."/>
            <person name="Schwarz R.T."/>
            <person name="Schetters T.P."/>
            <person name="Krause P.J."/>
            <person name="Gorenflot A."/>
            <person name="Berry V."/>
            <person name="Barbe V."/>
            <person name="Ben Mamoun C."/>
        </authorList>
    </citation>
    <scope>NUCLEOTIDE SEQUENCE [LARGE SCALE GENOMIC DNA]</scope>
    <source>
        <strain evidence="2 3">RI</strain>
    </source>
</reference>